<dbReference type="InterPro" id="IPR012495">
    <property type="entry name" value="TadE-like_dom"/>
</dbReference>
<feature type="region of interest" description="Disordered" evidence="1">
    <location>
        <begin position="132"/>
        <end position="151"/>
    </location>
</feature>
<dbReference type="EMBL" id="JAVAIM010000002">
    <property type="protein sequence ID" value="MDP4576308.1"/>
    <property type="molecule type" value="Genomic_DNA"/>
</dbReference>
<proteinExistence type="predicted"/>
<keyword evidence="5" id="KW-1185">Reference proteome</keyword>
<evidence type="ECO:0000256" key="2">
    <source>
        <dbReference type="SAM" id="Phobius"/>
    </source>
</evidence>
<comment type="caution">
    <text evidence="4">The sequence shown here is derived from an EMBL/GenBank/DDBJ whole genome shotgun (WGS) entry which is preliminary data.</text>
</comment>
<organism evidence="4 5">
    <name type="scientific">Qipengyuania profundimaris</name>
    <dbReference type="NCBI Taxonomy" id="3067652"/>
    <lineage>
        <taxon>Bacteria</taxon>
        <taxon>Pseudomonadati</taxon>
        <taxon>Pseudomonadota</taxon>
        <taxon>Alphaproteobacteria</taxon>
        <taxon>Sphingomonadales</taxon>
        <taxon>Erythrobacteraceae</taxon>
        <taxon>Qipengyuania</taxon>
    </lineage>
</organism>
<dbReference type="Pfam" id="PF07811">
    <property type="entry name" value="TadE"/>
    <property type="match status" value="1"/>
</dbReference>
<feature type="transmembrane region" description="Helical" evidence="2">
    <location>
        <begin position="21"/>
        <end position="46"/>
    </location>
</feature>
<name>A0ABT9HT30_9SPHN</name>
<evidence type="ECO:0000313" key="5">
    <source>
        <dbReference type="Proteomes" id="UP001240639"/>
    </source>
</evidence>
<sequence>MKPSLANLRRRLMRSEDGVAMVEFAMVAPVMAVLTIGGLELANLAITHMRVSEIANTVSDNAGRVTSGMDEANIYEIFAGAGVLGSSIDFEPDGRVVISSLQDNGGKGGAKGQKIEWQRCWGDLNVAPKYGKQGKGKNDATLKDGLGPPGRRIKSQNGNAVMFAEVSYKHTPLFLNGFIKERTIRYETAFNVRDSSNRMISNTQNLAVMSC</sequence>
<keyword evidence="2" id="KW-0472">Membrane</keyword>
<evidence type="ECO:0000313" key="4">
    <source>
        <dbReference type="EMBL" id="MDP4576308.1"/>
    </source>
</evidence>
<dbReference type="RefSeq" id="WP_305933555.1">
    <property type="nucleotide sequence ID" value="NZ_JAVAIM010000002.1"/>
</dbReference>
<keyword evidence="2" id="KW-0812">Transmembrane</keyword>
<accession>A0ABT9HT30</accession>
<evidence type="ECO:0000256" key="1">
    <source>
        <dbReference type="SAM" id="MobiDB-lite"/>
    </source>
</evidence>
<feature type="domain" description="TadE-like" evidence="3">
    <location>
        <begin position="18"/>
        <end position="55"/>
    </location>
</feature>
<keyword evidence="2" id="KW-1133">Transmembrane helix</keyword>
<evidence type="ECO:0000259" key="3">
    <source>
        <dbReference type="Pfam" id="PF07811"/>
    </source>
</evidence>
<protein>
    <submittedName>
        <fullName evidence="4">TadE/TadG family type IV pilus assembly protein</fullName>
    </submittedName>
</protein>
<gene>
    <name evidence="4" type="ORF">Q9K02_14295</name>
</gene>
<reference evidence="4 5" key="1">
    <citation type="submission" date="2023-08" db="EMBL/GenBank/DDBJ databases">
        <title>genomic of G39.</title>
        <authorList>
            <person name="Wang Y."/>
        </authorList>
    </citation>
    <scope>NUCLEOTIDE SEQUENCE [LARGE SCALE GENOMIC DNA]</scope>
    <source>
        <strain evidence="4 5">G39</strain>
    </source>
</reference>
<dbReference type="Proteomes" id="UP001240639">
    <property type="component" value="Unassembled WGS sequence"/>
</dbReference>